<protein>
    <submittedName>
        <fullName evidence="2">Uncharacterized protein</fullName>
    </submittedName>
</protein>
<dbReference type="Ensembl" id="ENSSCAT00000020772.1">
    <property type="protein sequence ID" value="ENSSCAP00000018578.1"/>
    <property type="gene ID" value="ENSSCAG00000013452.1"/>
</dbReference>
<evidence type="ECO:0000313" key="3">
    <source>
        <dbReference type="Proteomes" id="UP000694409"/>
    </source>
</evidence>
<feature type="region of interest" description="Disordered" evidence="1">
    <location>
        <begin position="89"/>
        <end position="119"/>
    </location>
</feature>
<reference evidence="2" key="1">
    <citation type="submission" date="2025-08" db="UniProtKB">
        <authorList>
            <consortium name="Ensembl"/>
        </authorList>
    </citation>
    <scope>IDENTIFICATION</scope>
</reference>
<evidence type="ECO:0000313" key="2">
    <source>
        <dbReference type="Ensembl" id="ENSSCAP00000018578.1"/>
    </source>
</evidence>
<dbReference type="AlphaFoldDB" id="A0A8C9NI43"/>
<evidence type="ECO:0000256" key="1">
    <source>
        <dbReference type="SAM" id="MobiDB-lite"/>
    </source>
</evidence>
<reference evidence="2" key="2">
    <citation type="submission" date="2025-09" db="UniProtKB">
        <authorList>
            <consortium name="Ensembl"/>
        </authorList>
    </citation>
    <scope>IDENTIFICATION</scope>
</reference>
<organism evidence="2 3">
    <name type="scientific">Serinus canaria</name>
    <name type="common">Island canary</name>
    <name type="synonym">Fringilla canaria</name>
    <dbReference type="NCBI Taxonomy" id="9135"/>
    <lineage>
        <taxon>Eukaryota</taxon>
        <taxon>Metazoa</taxon>
        <taxon>Chordata</taxon>
        <taxon>Craniata</taxon>
        <taxon>Vertebrata</taxon>
        <taxon>Euteleostomi</taxon>
        <taxon>Archelosauria</taxon>
        <taxon>Archosauria</taxon>
        <taxon>Dinosauria</taxon>
        <taxon>Saurischia</taxon>
        <taxon>Theropoda</taxon>
        <taxon>Coelurosauria</taxon>
        <taxon>Aves</taxon>
        <taxon>Neognathae</taxon>
        <taxon>Neoaves</taxon>
        <taxon>Telluraves</taxon>
        <taxon>Australaves</taxon>
        <taxon>Passeriformes</taxon>
        <taxon>Passeroidea</taxon>
        <taxon>Fringillidae</taxon>
        <taxon>Carduelinae</taxon>
        <taxon>Serinus</taxon>
    </lineage>
</organism>
<sequence length="214" mass="22931">IIQSSQPSSLKFTCRGFLLQRVFAFFPWPLPPERAAMVVLLFLRLRYASWPGSGGSRNGGLPRALILSRISLKRFSFLCVREKATSRAFQTSNTSHLEEPASRIPGPPLTPSCPAAPRTLSRTASSASSAILDTDYVRNPIAAPASRSAPRSSPPANPFTGARHKPFAVPIVSPPNRTLTHNPTRSPVLAPTATLSFAHGFVPVKQAGCAAPIP</sequence>
<proteinExistence type="predicted"/>
<dbReference type="Proteomes" id="UP000694409">
    <property type="component" value="Unassembled WGS sequence"/>
</dbReference>
<feature type="region of interest" description="Disordered" evidence="1">
    <location>
        <begin position="143"/>
        <end position="165"/>
    </location>
</feature>
<dbReference type="GeneTree" id="ENSGT00950000185286"/>
<keyword evidence="3" id="KW-1185">Reference proteome</keyword>
<accession>A0A8C9NI43</accession>
<name>A0A8C9NI43_SERCA</name>